<proteinExistence type="predicted"/>
<gene>
    <name evidence="2" type="primary">Vigan.01G495300</name>
    <name evidence="2" type="ORF">VIGAN_01495300</name>
</gene>
<dbReference type="EMBL" id="AP015034">
    <property type="protein sequence ID" value="BAT76888.1"/>
    <property type="molecule type" value="Genomic_DNA"/>
</dbReference>
<evidence type="ECO:0000256" key="1">
    <source>
        <dbReference type="SAM" id="Phobius"/>
    </source>
</evidence>
<feature type="non-terminal residue" evidence="2">
    <location>
        <position position="1"/>
    </location>
</feature>
<dbReference type="Proteomes" id="UP000291084">
    <property type="component" value="Chromosome 1"/>
</dbReference>
<evidence type="ECO:0000313" key="3">
    <source>
        <dbReference type="Proteomes" id="UP000291084"/>
    </source>
</evidence>
<keyword evidence="3" id="KW-1185">Reference proteome</keyword>
<keyword evidence="1" id="KW-0812">Transmembrane</keyword>
<feature type="transmembrane region" description="Helical" evidence="1">
    <location>
        <begin position="56"/>
        <end position="76"/>
    </location>
</feature>
<reference evidence="2 3" key="1">
    <citation type="journal article" date="2015" name="Sci. Rep.">
        <title>The power of single molecule real-time sequencing technology in the de novo assembly of a eukaryotic genome.</title>
        <authorList>
            <person name="Sakai H."/>
            <person name="Naito K."/>
            <person name="Ogiso-Tanaka E."/>
            <person name="Takahashi Y."/>
            <person name="Iseki K."/>
            <person name="Muto C."/>
            <person name="Satou K."/>
            <person name="Teruya K."/>
            <person name="Shiroma A."/>
            <person name="Shimoji M."/>
            <person name="Hirano T."/>
            <person name="Itoh T."/>
            <person name="Kaga A."/>
            <person name="Tomooka N."/>
        </authorList>
    </citation>
    <scope>NUCLEOTIDE SEQUENCE [LARGE SCALE GENOMIC DNA]</scope>
    <source>
        <strain evidence="3">cv. Shumari</strain>
    </source>
</reference>
<evidence type="ECO:0000313" key="2">
    <source>
        <dbReference type="EMBL" id="BAT76888.1"/>
    </source>
</evidence>
<dbReference type="AlphaFoldDB" id="A0A0S3R8A9"/>
<sequence>LIQVYSRCTFTFIFCSPEATTTTNCILYCLNLSNETLQEYKAFSCMKLSLTKRHGIILIMSWELSFFDSLLAFFPFKLILEGYFTYCSSSLNATVR</sequence>
<organism evidence="2 3">
    <name type="scientific">Vigna angularis var. angularis</name>
    <dbReference type="NCBI Taxonomy" id="157739"/>
    <lineage>
        <taxon>Eukaryota</taxon>
        <taxon>Viridiplantae</taxon>
        <taxon>Streptophyta</taxon>
        <taxon>Embryophyta</taxon>
        <taxon>Tracheophyta</taxon>
        <taxon>Spermatophyta</taxon>
        <taxon>Magnoliopsida</taxon>
        <taxon>eudicotyledons</taxon>
        <taxon>Gunneridae</taxon>
        <taxon>Pentapetalae</taxon>
        <taxon>rosids</taxon>
        <taxon>fabids</taxon>
        <taxon>Fabales</taxon>
        <taxon>Fabaceae</taxon>
        <taxon>Papilionoideae</taxon>
        <taxon>50 kb inversion clade</taxon>
        <taxon>NPAAA clade</taxon>
        <taxon>indigoferoid/millettioid clade</taxon>
        <taxon>Phaseoleae</taxon>
        <taxon>Vigna</taxon>
    </lineage>
</organism>
<keyword evidence="1" id="KW-1133">Transmembrane helix</keyword>
<keyword evidence="1" id="KW-0472">Membrane</keyword>
<name>A0A0S3R8A9_PHAAN</name>
<accession>A0A0S3R8A9</accession>
<protein>
    <submittedName>
        <fullName evidence="2">Uncharacterized protein</fullName>
    </submittedName>
</protein>